<protein>
    <submittedName>
        <fullName evidence="1">Uncharacterized protein</fullName>
    </submittedName>
</protein>
<dbReference type="AlphaFoldDB" id="A0A8J2X296"/>
<name>A0A8J2X296_9STRA</name>
<proteinExistence type="predicted"/>
<gene>
    <name evidence="1" type="ORF">PECAL_5P19420</name>
</gene>
<evidence type="ECO:0000313" key="2">
    <source>
        <dbReference type="Proteomes" id="UP000789595"/>
    </source>
</evidence>
<feature type="non-terminal residue" evidence="1">
    <location>
        <position position="1"/>
    </location>
</feature>
<comment type="caution">
    <text evidence="1">The sequence shown here is derived from an EMBL/GenBank/DDBJ whole genome shotgun (WGS) entry which is preliminary data.</text>
</comment>
<reference evidence="1" key="1">
    <citation type="submission" date="2021-11" db="EMBL/GenBank/DDBJ databases">
        <authorList>
            <consortium name="Genoscope - CEA"/>
            <person name="William W."/>
        </authorList>
    </citation>
    <scope>NUCLEOTIDE SEQUENCE</scope>
</reference>
<keyword evidence="2" id="KW-1185">Reference proteome</keyword>
<accession>A0A8J2X296</accession>
<evidence type="ECO:0000313" key="1">
    <source>
        <dbReference type="EMBL" id="CAH0377391.1"/>
    </source>
</evidence>
<dbReference type="EMBL" id="CAKKNE010000005">
    <property type="protein sequence ID" value="CAH0377391.1"/>
    <property type="molecule type" value="Genomic_DNA"/>
</dbReference>
<organism evidence="1 2">
    <name type="scientific">Pelagomonas calceolata</name>
    <dbReference type="NCBI Taxonomy" id="35677"/>
    <lineage>
        <taxon>Eukaryota</taxon>
        <taxon>Sar</taxon>
        <taxon>Stramenopiles</taxon>
        <taxon>Ochrophyta</taxon>
        <taxon>Pelagophyceae</taxon>
        <taxon>Pelagomonadales</taxon>
        <taxon>Pelagomonadaceae</taxon>
        <taxon>Pelagomonas</taxon>
    </lineage>
</organism>
<sequence>KLAARECDAWQAVARHRHERPAYFGGEPGSADHMRSLERLFHAPEYYGQPDGSIEHLLFISHFVMPHSRFMFTLDGDEFNGDPEMEIDYRDCRPLRNMKIYRLPDRHPHVLLIGRDNPVD</sequence>
<dbReference type="Proteomes" id="UP000789595">
    <property type="component" value="Unassembled WGS sequence"/>
</dbReference>